<name>A0A7T8GLR4_CALRO</name>
<dbReference type="AlphaFoldDB" id="A0A7T8GLR4"/>
<gene>
    <name evidence="1" type="ORF">FKW44_024204</name>
</gene>
<organism evidence="1 2">
    <name type="scientific">Caligus rogercresseyi</name>
    <name type="common">Sea louse</name>
    <dbReference type="NCBI Taxonomy" id="217165"/>
    <lineage>
        <taxon>Eukaryota</taxon>
        <taxon>Metazoa</taxon>
        <taxon>Ecdysozoa</taxon>
        <taxon>Arthropoda</taxon>
        <taxon>Crustacea</taxon>
        <taxon>Multicrustacea</taxon>
        <taxon>Hexanauplia</taxon>
        <taxon>Copepoda</taxon>
        <taxon>Siphonostomatoida</taxon>
        <taxon>Caligidae</taxon>
        <taxon>Caligus</taxon>
    </lineage>
</organism>
<keyword evidence="2" id="KW-1185">Reference proteome</keyword>
<proteinExistence type="predicted"/>
<sequence>ANTDILLGKNCGLKTLQVGGGVHKLSDIRRWEKSECPKDQKLVADYYIDSLGIYYQSCND</sequence>
<dbReference type="Gene3D" id="3.40.50.1000">
    <property type="entry name" value="HAD superfamily/HAD-like"/>
    <property type="match status" value="1"/>
</dbReference>
<evidence type="ECO:0000313" key="2">
    <source>
        <dbReference type="Proteomes" id="UP000595437"/>
    </source>
</evidence>
<dbReference type="InterPro" id="IPR023214">
    <property type="entry name" value="HAD_sf"/>
</dbReference>
<feature type="non-terminal residue" evidence="1">
    <location>
        <position position="1"/>
    </location>
</feature>
<dbReference type="Pfam" id="PF13242">
    <property type="entry name" value="Hydrolase_like"/>
    <property type="match status" value="1"/>
</dbReference>
<accession>A0A7T8GLR4</accession>
<protein>
    <submittedName>
        <fullName evidence="1">Phosphoglycolate phosphatase</fullName>
    </submittedName>
</protein>
<dbReference type="OrthoDB" id="413953at2759"/>
<evidence type="ECO:0000313" key="1">
    <source>
        <dbReference type="EMBL" id="QQP32995.1"/>
    </source>
</evidence>
<dbReference type="Proteomes" id="UP000595437">
    <property type="component" value="Chromosome 19"/>
</dbReference>
<dbReference type="EMBL" id="CP045908">
    <property type="protein sequence ID" value="QQP32995.1"/>
    <property type="molecule type" value="Genomic_DNA"/>
</dbReference>
<dbReference type="InterPro" id="IPR036412">
    <property type="entry name" value="HAD-like_sf"/>
</dbReference>
<reference evidence="2" key="1">
    <citation type="submission" date="2021-01" db="EMBL/GenBank/DDBJ databases">
        <title>Caligus Genome Assembly.</title>
        <authorList>
            <person name="Gallardo-Escarate C."/>
        </authorList>
    </citation>
    <scope>NUCLEOTIDE SEQUENCE [LARGE SCALE GENOMIC DNA]</scope>
</reference>
<dbReference type="SUPFAM" id="SSF56784">
    <property type="entry name" value="HAD-like"/>
    <property type="match status" value="1"/>
</dbReference>